<keyword evidence="1" id="KW-0378">Hydrolase</keyword>
<dbReference type="Pfam" id="PF13419">
    <property type="entry name" value="HAD_2"/>
    <property type="match status" value="1"/>
</dbReference>
<dbReference type="InterPro" id="IPR006439">
    <property type="entry name" value="HAD-SF_hydro_IA"/>
</dbReference>
<dbReference type="Gene3D" id="3.40.50.1000">
    <property type="entry name" value="HAD superfamily/HAD-like"/>
    <property type="match status" value="1"/>
</dbReference>
<proteinExistence type="predicted"/>
<dbReference type="InterPro" id="IPR036412">
    <property type="entry name" value="HAD-like_sf"/>
</dbReference>
<reference evidence="1 2" key="1">
    <citation type="submission" date="2024-06" db="EMBL/GenBank/DDBJ databases">
        <title>Thioclava kandeliae sp. nov. from a rhizosphere soil sample of Kandelia candel in a mangrove.</title>
        <authorList>
            <person name="Mu T."/>
        </authorList>
    </citation>
    <scope>NUCLEOTIDE SEQUENCE [LARGE SCALE GENOMIC DNA]</scope>
    <source>
        <strain evidence="1 2">CPCC 100088</strain>
    </source>
</reference>
<dbReference type="SFLD" id="SFLDG01135">
    <property type="entry name" value="C1.5.6:_HAD__Beta-PGM__Phospha"/>
    <property type="match status" value="1"/>
</dbReference>
<gene>
    <name evidence="1" type="ORF">VSX56_16135</name>
</gene>
<dbReference type="RefSeq" id="WP_339114400.1">
    <property type="nucleotide sequence ID" value="NZ_JAYWLC010000017.1"/>
</dbReference>
<organism evidence="1 2">
    <name type="scientific">Thioclava kandeliae</name>
    <dbReference type="NCBI Taxonomy" id="3070818"/>
    <lineage>
        <taxon>Bacteria</taxon>
        <taxon>Pseudomonadati</taxon>
        <taxon>Pseudomonadota</taxon>
        <taxon>Alphaproteobacteria</taxon>
        <taxon>Rhodobacterales</taxon>
        <taxon>Paracoccaceae</taxon>
        <taxon>Thioclava</taxon>
    </lineage>
</organism>
<protein>
    <submittedName>
        <fullName evidence="1">HAD-IA family hydrolase</fullName>
    </submittedName>
</protein>
<evidence type="ECO:0000313" key="2">
    <source>
        <dbReference type="Proteomes" id="UP001438953"/>
    </source>
</evidence>
<name>A0ABV1SK73_9RHOB</name>
<dbReference type="PANTHER" id="PTHR43434:SF24">
    <property type="entry name" value="HYDROLASE-RELATED"/>
    <property type="match status" value="1"/>
</dbReference>
<dbReference type="NCBIfam" id="TIGR01509">
    <property type="entry name" value="HAD-SF-IA-v3"/>
    <property type="match status" value="1"/>
</dbReference>
<dbReference type="EMBL" id="JAYWLC010000017">
    <property type="protein sequence ID" value="MER5173298.1"/>
    <property type="molecule type" value="Genomic_DNA"/>
</dbReference>
<keyword evidence="2" id="KW-1185">Reference proteome</keyword>
<comment type="caution">
    <text evidence="1">The sequence shown here is derived from an EMBL/GenBank/DDBJ whole genome shotgun (WGS) entry which is preliminary data.</text>
</comment>
<accession>A0ABV1SK73</accession>
<sequence length="220" mass="23542">MLAIFDVDGTISDSQHHITHAMALGFEAVGLTPLPASEVLSIVGLSLPEALMRLLPDAPQATRDAVVEGYKASYKSARAASPAPLYPGAKDLLDRLQAREDTVLAVATGKSRRGLRALVEHHGLERHFVSLQCADDHPSKPHPAMVQAALEETGMEAAQAVMIGDTSYDIEMGRAAGLRTIGVAWGYHPLDALEAAGVDHIVHDFKELEALLTRLTEEVA</sequence>
<dbReference type="InterPro" id="IPR050155">
    <property type="entry name" value="HAD-like_hydrolase_sf"/>
</dbReference>
<dbReference type="InterPro" id="IPR041492">
    <property type="entry name" value="HAD_2"/>
</dbReference>
<dbReference type="PANTHER" id="PTHR43434">
    <property type="entry name" value="PHOSPHOGLYCOLATE PHOSPHATASE"/>
    <property type="match status" value="1"/>
</dbReference>
<dbReference type="InterPro" id="IPR023198">
    <property type="entry name" value="PGP-like_dom2"/>
</dbReference>
<dbReference type="Gene3D" id="1.10.150.240">
    <property type="entry name" value="Putative phosphatase, domain 2"/>
    <property type="match status" value="1"/>
</dbReference>
<dbReference type="SFLD" id="SFLDG01129">
    <property type="entry name" value="C1.5:_HAD__Beta-PGM__Phosphata"/>
    <property type="match status" value="1"/>
</dbReference>
<dbReference type="SFLD" id="SFLDS00003">
    <property type="entry name" value="Haloacid_Dehalogenase"/>
    <property type="match status" value="1"/>
</dbReference>
<dbReference type="GO" id="GO:0016787">
    <property type="term" value="F:hydrolase activity"/>
    <property type="evidence" value="ECO:0007669"/>
    <property type="project" value="UniProtKB-KW"/>
</dbReference>
<evidence type="ECO:0000313" key="1">
    <source>
        <dbReference type="EMBL" id="MER5173298.1"/>
    </source>
</evidence>
<dbReference type="Proteomes" id="UP001438953">
    <property type="component" value="Unassembled WGS sequence"/>
</dbReference>
<dbReference type="InterPro" id="IPR023214">
    <property type="entry name" value="HAD_sf"/>
</dbReference>
<dbReference type="NCBIfam" id="TIGR01549">
    <property type="entry name" value="HAD-SF-IA-v1"/>
    <property type="match status" value="1"/>
</dbReference>
<dbReference type="SUPFAM" id="SSF56784">
    <property type="entry name" value="HAD-like"/>
    <property type="match status" value="1"/>
</dbReference>